<protein>
    <submittedName>
        <fullName evidence="1">Uncharacterized protein</fullName>
    </submittedName>
</protein>
<accession>A0A0A9HI10</accession>
<reference evidence="1" key="1">
    <citation type="submission" date="2014-09" db="EMBL/GenBank/DDBJ databases">
        <authorList>
            <person name="Magalhaes I.L.F."/>
            <person name="Oliveira U."/>
            <person name="Santos F.R."/>
            <person name="Vidigal T.H.D.A."/>
            <person name="Brescovit A.D."/>
            <person name="Santos A.J."/>
        </authorList>
    </citation>
    <scope>NUCLEOTIDE SEQUENCE</scope>
    <source>
        <tissue evidence="1">Shoot tissue taken approximately 20 cm above the soil surface</tissue>
    </source>
</reference>
<dbReference type="AlphaFoldDB" id="A0A0A9HI10"/>
<sequence length="88" mass="9461">MHLAVMPKACEEDAATPIVLQRTPPPYASDHRLPCNAAVLAQGAPEFLGGTHPGPVKAAQLLEQLLLLAHKHKAPVGHDHKPHEKAKF</sequence>
<organism evidence="1">
    <name type="scientific">Arundo donax</name>
    <name type="common">Giant reed</name>
    <name type="synonym">Donax arundinaceus</name>
    <dbReference type="NCBI Taxonomy" id="35708"/>
    <lineage>
        <taxon>Eukaryota</taxon>
        <taxon>Viridiplantae</taxon>
        <taxon>Streptophyta</taxon>
        <taxon>Embryophyta</taxon>
        <taxon>Tracheophyta</taxon>
        <taxon>Spermatophyta</taxon>
        <taxon>Magnoliopsida</taxon>
        <taxon>Liliopsida</taxon>
        <taxon>Poales</taxon>
        <taxon>Poaceae</taxon>
        <taxon>PACMAD clade</taxon>
        <taxon>Arundinoideae</taxon>
        <taxon>Arundineae</taxon>
        <taxon>Arundo</taxon>
    </lineage>
</organism>
<name>A0A0A9HI10_ARUDO</name>
<evidence type="ECO:0000313" key="1">
    <source>
        <dbReference type="EMBL" id="JAE36805.1"/>
    </source>
</evidence>
<proteinExistence type="predicted"/>
<reference evidence="1" key="2">
    <citation type="journal article" date="2015" name="Data Brief">
        <title>Shoot transcriptome of the giant reed, Arundo donax.</title>
        <authorList>
            <person name="Barrero R.A."/>
            <person name="Guerrero F.D."/>
            <person name="Moolhuijzen P."/>
            <person name="Goolsby J.A."/>
            <person name="Tidwell J."/>
            <person name="Bellgard S.E."/>
            <person name="Bellgard M.I."/>
        </authorList>
    </citation>
    <scope>NUCLEOTIDE SEQUENCE</scope>
    <source>
        <tissue evidence="1">Shoot tissue taken approximately 20 cm above the soil surface</tissue>
    </source>
</reference>
<dbReference type="EMBL" id="GBRH01161091">
    <property type="protein sequence ID" value="JAE36805.1"/>
    <property type="molecule type" value="Transcribed_RNA"/>
</dbReference>